<organism evidence="2 3">
    <name type="scientific">Nephila pilipes</name>
    <name type="common">Giant wood spider</name>
    <name type="synonym">Nephila maculata</name>
    <dbReference type="NCBI Taxonomy" id="299642"/>
    <lineage>
        <taxon>Eukaryota</taxon>
        <taxon>Metazoa</taxon>
        <taxon>Ecdysozoa</taxon>
        <taxon>Arthropoda</taxon>
        <taxon>Chelicerata</taxon>
        <taxon>Arachnida</taxon>
        <taxon>Araneae</taxon>
        <taxon>Araneomorphae</taxon>
        <taxon>Entelegynae</taxon>
        <taxon>Araneoidea</taxon>
        <taxon>Nephilidae</taxon>
        <taxon>Nephila</taxon>
    </lineage>
</organism>
<feature type="compositionally biased region" description="Basic and acidic residues" evidence="1">
    <location>
        <begin position="34"/>
        <end position="58"/>
    </location>
</feature>
<feature type="region of interest" description="Disordered" evidence="1">
    <location>
        <begin position="1"/>
        <end position="69"/>
    </location>
</feature>
<accession>A0A8X6P6I6</accession>
<evidence type="ECO:0000313" key="2">
    <source>
        <dbReference type="EMBL" id="GFT53332.1"/>
    </source>
</evidence>
<name>A0A8X6P6I6_NEPPI</name>
<protein>
    <submittedName>
        <fullName evidence="2">Uncharacterized protein</fullName>
    </submittedName>
</protein>
<sequence length="80" mass="9027">MSENLLSSTKSHRNEIEKQPNRNPPHLHSGCNLKIEKARDLSLDYKSPDTGRERREGNCPDAYKSPGSAGAFWVGDCEWI</sequence>
<evidence type="ECO:0000256" key="1">
    <source>
        <dbReference type="SAM" id="MobiDB-lite"/>
    </source>
</evidence>
<comment type="caution">
    <text evidence="2">The sequence shown here is derived from an EMBL/GenBank/DDBJ whole genome shotgun (WGS) entry which is preliminary data.</text>
</comment>
<dbReference type="AlphaFoldDB" id="A0A8X6P6I6"/>
<dbReference type="EMBL" id="BMAW01066097">
    <property type="protein sequence ID" value="GFT53332.1"/>
    <property type="molecule type" value="Genomic_DNA"/>
</dbReference>
<proteinExistence type="predicted"/>
<evidence type="ECO:0000313" key="3">
    <source>
        <dbReference type="Proteomes" id="UP000887013"/>
    </source>
</evidence>
<keyword evidence="3" id="KW-1185">Reference proteome</keyword>
<gene>
    <name evidence="2" type="ORF">NPIL_598601</name>
</gene>
<dbReference type="Proteomes" id="UP000887013">
    <property type="component" value="Unassembled WGS sequence"/>
</dbReference>
<reference evidence="2" key="1">
    <citation type="submission" date="2020-08" db="EMBL/GenBank/DDBJ databases">
        <title>Multicomponent nature underlies the extraordinary mechanical properties of spider dragline silk.</title>
        <authorList>
            <person name="Kono N."/>
            <person name="Nakamura H."/>
            <person name="Mori M."/>
            <person name="Yoshida Y."/>
            <person name="Ohtoshi R."/>
            <person name="Malay A.D."/>
            <person name="Moran D.A.P."/>
            <person name="Tomita M."/>
            <person name="Numata K."/>
            <person name="Arakawa K."/>
        </authorList>
    </citation>
    <scope>NUCLEOTIDE SEQUENCE</scope>
</reference>